<dbReference type="GO" id="GO:0005524">
    <property type="term" value="F:ATP binding"/>
    <property type="evidence" value="ECO:0007669"/>
    <property type="project" value="UniProtKB-KW"/>
</dbReference>
<evidence type="ECO:0000313" key="8">
    <source>
        <dbReference type="EMBL" id="OYD80147.1"/>
    </source>
</evidence>
<evidence type="ECO:0000256" key="4">
    <source>
        <dbReference type="ARBA" id="ARBA00022777"/>
    </source>
</evidence>
<evidence type="ECO:0000256" key="5">
    <source>
        <dbReference type="ARBA" id="ARBA00022840"/>
    </source>
</evidence>
<dbReference type="Gene3D" id="3.40.1190.20">
    <property type="match status" value="1"/>
</dbReference>
<accession>A0A235H3V6</accession>
<dbReference type="AlphaFoldDB" id="A0A235H3V6"/>
<reference evidence="8 9" key="1">
    <citation type="submission" date="2017-07" db="EMBL/GenBank/DDBJ databases">
        <title>Whole genome sequence of Azospirillum brasilense 2A1, a potential biofertilizer strain.</title>
        <authorList>
            <person name="Fontana C.A."/>
            <person name="Toffoli L.M."/>
            <person name="Salazar S.M."/>
            <person name="Puglisi E."/>
            <person name="Pedraza R."/>
            <person name="Bassi D."/>
            <person name="Cocconcelli P.S."/>
        </authorList>
    </citation>
    <scope>NUCLEOTIDE SEQUENCE [LARGE SCALE GENOMIC DNA]</scope>
    <source>
        <strain evidence="8 9">2A1</strain>
        <plasmid evidence="8">unnamed</plasmid>
    </source>
</reference>
<evidence type="ECO:0000256" key="3">
    <source>
        <dbReference type="ARBA" id="ARBA00022741"/>
    </source>
</evidence>
<name>A0A235H3V6_AZOBR</name>
<keyword evidence="5" id="KW-0067">ATP-binding</keyword>
<keyword evidence="2 6" id="KW-0808">Transferase</keyword>
<dbReference type="InterPro" id="IPR017583">
    <property type="entry name" value="Tagatose/fructose_Pkinase"/>
</dbReference>
<geneLocation type="plasmid" evidence="8">
    <name>unnamed</name>
</geneLocation>
<dbReference type="NCBIfam" id="TIGR03168">
    <property type="entry name" value="1-PFK"/>
    <property type="match status" value="1"/>
</dbReference>
<keyword evidence="3" id="KW-0547">Nucleotide-binding</keyword>
<gene>
    <name evidence="8" type="ORF">CHT98_32765</name>
</gene>
<dbReference type="Pfam" id="PF00294">
    <property type="entry name" value="PfkB"/>
    <property type="match status" value="1"/>
</dbReference>
<protein>
    <recommendedName>
        <fullName evidence="6">Phosphofructokinase</fullName>
    </recommendedName>
</protein>
<evidence type="ECO:0000256" key="2">
    <source>
        <dbReference type="ARBA" id="ARBA00022679"/>
    </source>
</evidence>
<evidence type="ECO:0000256" key="1">
    <source>
        <dbReference type="ARBA" id="ARBA00010688"/>
    </source>
</evidence>
<dbReference type="FunFam" id="3.40.1190.20:FF:000001">
    <property type="entry name" value="Phosphofructokinase"/>
    <property type="match status" value="1"/>
</dbReference>
<evidence type="ECO:0000259" key="7">
    <source>
        <dbReference type="Pfam" id="PF00294"/>
    </source>
</evidence>
<dbReference type="GO" id="GO:0003872">
    <property type="term" value="F:6-phosphofructokinase activity"/>
    <property type="evidence" value="ECO:0007669"/>
    <property type="project" value="TreeGrafter"/>
</dbReference>
<evidence type="ECO:0000256" key="6">
    <source>
        <dbReference type="PIRNR" id="PIRNR000535"/>
    </source>
</evidence>
<evidence type="ECO:0000313" key="9">
    <source>
        <dbReference type="Proteomes" id="UP000215367"/>
    </source>
</evidence>
<dbReference type="GO" id="GO:0005829">
    <property type="term" value="C:cytosol"/>
    <property type="evidence" value="ECO:0007669"/>
    <property type="project" value="TreeGrafter"/>
</dbReference>
<dbReference type="PANTHER" id="PTHR46566">
    <property type="entry name" value="1-PHOSPHOFRUCTOKINASE-RELATED"/>
    <property type="match status" value="1"/>
</dbReference>
<dbReference type="SUPFAM" id="SSF53613">
    <property type="entry name" value="Ribokinase-like"/>
    <property type="match status" value="1"/>
</dbReference>
<proteinExistence type="inferred from homology"/>
<dbReference type="PANTHER" id="PTHR46566:SF2">
    <property type="entry name" value="ATP-DEPENDENT 6-PHOSPHOFRUCTOKINASE ISOZYME 2"/>
    <property type="match status" value="1"/>
</dbReference>
<organism evidence="8 9">
    <name type="scientific">Azospirillum brasilense</name>
    <dbReference type="NCBI Taxonomy" id="192"/>
    <lineage>
        <taxon>Bacteria</taxon>
        <taxon>Pseudomonadati</taxon>
        <taxon>Pseudomonadota</taxon>
        <taxon>Alphaproteobacteria</taxon>
        <taxon>Rhodospirillales</taxon>
        <taxon>Azospirillaceae</taxon>
        <taxon>Azospirillum</taxon>
    </lineage>
</organism>
<dbReference type="CDD" id="cd01164">
    <property type="entry name" value="FruK_PfkB_like"/>
    <property type="match status" value="1"/>
</dbReference>
<sequence length="309" mass="32876">MKPIVTLTLNPSIDVSCQADTVRSVRKIRTTDQRIDPGGGGINAARVINELGGRSIAVYLSGGVTGSVFDGLVRTAGVRHWRIPIGGAIRVNQVVFERSSREEFRFTTEGPPVSEAEWRSCLDDLDVLQFDYLVASGSLPRGVPADFYVRVARIVADRGARLVIDSSGDALREALRHGVFLAKPSIGELEQFVGRPLREPQALDETARELVGSGRVEVLAVTLGHEGALLATAAGTVRLRAPEVAVKSAVGAGDSFVGAMTLAFTQGRDARDALALAVAAGTATAMTPGTQLCRRSDVEALYQRLRTEG</sequence>
<dbReference type="RefSeq" id="WP_094307509.1">
    <property type="nucleotide sequence ID" value="NZ_NOWT01000072.1"/>
</dbReference>
<keyword evidence="8" id="KW-0614">Plasmid</keyword>
<comment type="similarity">
    <text evidence="1 6">Belongs to the carbohydrate kinase PfkB family.</text>
</comment>
<dbReference type="PIRSF" id="PIRSF000535">
    <property type="entry name" value="1PFK/6PFK/LacC"/>
    <property type="match status" value="1"/>
</dbReference>
<dbReference type="InterPro" id="IPR011611">
    <property type="entry name" value="PfkB_dom"/>
</dbReference>
<dbReference type="InterPro" id="IPR029056">
    <property type="entry name" value="Ribokinase-like"/>
</dbReference>
<feature type="domain" description="Carbohydrate kinase PfkB" evidence="7">
    <location>
        <begin position="20"/>
        <end position="293"/>
    </location>
</feature>
<dbReference type="EMBL" id="NOWT01000072">
    <property type="protein sequence ID" value="OYD80147.1"/>
    <property type="molecule type" value="Genomic_DNA"/>
</dbReference>
<keyword evidence="4 8" id="KW-0418">Kinase</keyword>
<comment type="caution">
    <text evidence="8">The sequence shown here is derived from an EMBL/GenBank/DDBJ whole genome shotgun (WGS) entry which is preliminary data.</text>
</comment>
<dbReference type="Proteomes" id="UP000215367">
    <property type="component" value="Unassembled WGS sequence"/>
</dbReference>